<dbReference type="AlphaFoldDB" id="A0A1M4TFC7"/>
<feature type="transmembrane region" description="Helical" evidence="1">
    <location>
        <begin position="118"/>
        <end position="143"/>
    </location>
</feature>
<dbReference type="Proteomes" id="UP000184127">
    <property type="component" value="Unassembled WGS sequence"/>
</dbReference>
<evidence type="ECO:0000313" key="3">
    <source>
        <dbReference type="Proteomes" id="UP000184127"/>
    </source>
</evidence>
<accession>A0A1M4TFC7</accession>
<keyword evidence="1" id="KW-1133">Transmembrane helix</keyword>
<sequence>MKNILKYSRYSVNLDIIMVVEKFNIKERGIFMEDINVKRRDNKVMEYKDNRTIKGTLRTIYFLIAEAGLACFLLLGFNTLKMEYNFVYGVLLAILSFPVFAGFVYYPLRKYASENLGFINAFVDGFISDLILIFSLLFFILIFKIPILKLS</sequence>
<keyword evidence="1" id="KW-0472">Membrane</keyword>
<keyword evidence="1" id="KW-0812">Transmembrane</keyword>
<protein>
    <submittedName>
        <fullName evidence="2">Uncharacterized protein</fullName>
    </submittedName>
</protein>
<dbReference type="RefSeq" id="WP_234949207.1">
    <property type="nucleotide sequence ID" value="NZ_FQUR01000007.1"/>
</dbReference>
<proteinExistence type="predicted"/>
<evidence type="ECO:0000313" key="2">
    <source>
        <dbReference type="EMBL" id="SHE42997.1"/>
    </source>
</evidence>
<keyword evidence="3" id="KW-1185">Reference proteome</keyword>
<evidence type="ECO:0000256" key="1">
    <source>
        <dbReference type="SAM" id="Phobius"/>
    </source>
</evidence>
<feature type="transmembrane region" description="Helical" evidence="1">
    <location>
        <begin position="86"/>
        <end position="106"/>
    </location>
</feature>
<organism evidence="2 3">
    <name type="scientific">Thermoanaerobacter uzonensis DSM 18761</name>
    <dbReference type="NCBI Taxonomy" id="1123369"/>
    <lineage>
        <taxon>Bacteria</taxon>
        <taxon>Bacillati</taxon>
        <taxon>Bacillota</taxon>
        <taxon>Clostridia</taxon>
        <taxon>Thermoanaerobacterales</taxon>
        <taxon>Thermoanaerobacteraceae</taxon>
        <taxon>Thermoanaerobacter</taxon>
    </lineage>
</organism>
<reference evidence="3" key="1">
    <citation type="submission" date="2016-11" db="EMBL/GenBank/DDBJ databases">
        <authorList>
            <person name="Varghese N."/>
            <person name="Submissions S."/>
        </authorList>
    </citation>
    <scope>NUCLEOTIDE SEQUENCE [LARGE SCALE GENOMIC DNA]</scope>
    <source>
        <strain evidence="3">DSM 18761</strain>
    </source>
</reference>
<feature type="transmembrane region" description="Helical" evidence="1">
    <location>
        <begin position="60"/>
        <end position="80"/>
    </location>
</feature>
<dbReference type="EMBL" id="FQUR01000007">
    <property type="protein sequence ID" value="SHE42997.1"/>
    <property type="molecule type" value="Genomic_DNA"/>
</dbReference>
<gene>
    <name evidence="2" type="ORF">SAMN02745195_00343</name>
</gene>
<name>A0A1M4TFC7_9THEO</name>